<dbReference type="EMBL" id="SDMP01000011">
    <property type="protein sequence ID" value="RYR28911.1"/>
    <property type="molecule type" value="Genomic_DNA"/>
</dbReference>
<dbReference type="AlphaFoldDB" id="A0A445AR83"/>
<protein>
    <submittedName>
        <fullName evidence="1">Uncharacterized protein</fullName>
    </submittedName>
</protein>
<accession>A0A445AR83</accession>
<name>A0A445AR83_ARAHY</name>
<evidence type="ECO:0000313" key="1">
    <source>
        <dbReference type="EMBL" id="RYR28911.1"/>
    </source>
</evidence>
<organism evidence="1 2">
    <name type="scientific">Arachis hypogaea</name>
    <name type="common">Peanut</name>
    <dbReference type="NCBI Taxonomy" id="3818"/>
    <lineage>
        <taxon>Eukaryota</taxon>
        <taxon>Viridiplantae</taxon>
        <taxon>Streptophyta</taxon>
        <taxon>Embryophyta</taxon>
        <taxon>Tracheophyta</taxon>
        <taxon>Spermatophyta</taxon>
        <taxon>Magnoliopsida</taxon>
        <taxon>eudicotyledons</taxon>
        <taxon>Gunneridae</taxon>
        <taxon>Pentapetalae</taxon>
        <taxon>rosids</taxon>
        <taxon>fabids</taxon>
        <taxon>Fabales</taxon>
        <taxon>Fabaceae</taxon>
        <taxon>Papilionoideae</taxon>
        <taxon>50 kb inversion clade</taxon>
        <taxon>dalbergioids sensu lato</taxon>
        <taxon>Dalbergieae</taxon>
        <taxon>Pterocarpus clade</taxon>
        <taxon>Arachis</taxon>
    </lineage>
</organism>
<keyword evidence="2" id="KW-1185">Reference proteome</keyword>
<proteinExistence type="predicted"/>
<comment type="caution">
    <text evidence="1">The sequence shown here is derived from an EMBL/GenBank/DDBJ whole genome shotgun (WGS) entry which is preliminary data.</text>
</comment>
<dbReference type="Proteomes" id="UP000289738">
    <property type="component" value="Chromosome B01"/>
</dbReference>
<sequence length="38" mass="4477">METRTLCLSLLPWWKGRQLMRDTSFSGICECMLLEKTV</sequence>
<reference evidence="1 2" key="1">
    <citation type="submission" date="2019-01" db="EMBL/GenBank/DDBJ databases">
        <title>Sequencing of cultivated peanut Arachis hypogaea provides insights into genome evolution and oil improvement.</title>
        <authorList>
            <person name="Chen X."/>
        </authorList>
    </citation>
    <scope>NUCLEOTIDE SEQUENCE [LARGE SCALE GENOMIC DNA]</scope>
    <source>
        <strain evidence="2">cv. Fuhuasheng</strain>
        <tissue evidence="1">Leaves</tissue>
    </source>
</reference>
<gene>
    <name evidence="1" type="ORF">Ahy_B01g053131</name>
</gene>
<evidence type="ECO:0000313" key="2">
    <source>
        <dbReference type="Proteomes" id="UP000289738"/>
    </source>
</evidence>